<dbReference type="EMBL" id="JARBJD010000301">
    <property type="protein sequence ID" value="KAK2944387.1"/>
    <property type="molecule type" value="Genomic_DNA"/>
</dbReference>
<dbReference type="Proteomes" id="UP001281761">
    <property type="component" value="Unassembled WGS sequence"/>
</dbReference>
<evidence type="ECO:0000313" key="2">
    <source>
        <dbReference type="EMBL" id="KAK2944387.1"/>
    </source>
</evidence>
<proteinExistence type="predicted"/>
<feature type="compositionally biased region" description="Polar residues" evidence="1">
    <location>
        <begin position="69"/>
        <end position="82"/>
    </location>
</feature>
<feature type="region of interest" description="Disordered" evidence="1">
    <location>
        <begin position="50"/>
        <end position="91"/>
    </location>
</feature>
<sequence>MRKGLLDRVVFAVSCSSFLDDYEKGVAVIGILLDTIRRDNLKQRTTCHRIQKEGRRGTKGRRVPRANTDVGSKPTSTGTLRSSAKAEEDDSTVGRLEVVGKTEEMGLVSSYGVEAVGSVGSGQRVVSSHEERRTGRSSNGEEPFSEEPKLTVKIARQMRAEMDEAVAIRQRKLEMMRIMQWKVGDPLPFELMTERDKKESIRKKAEAEERARKLEMSALLESTGPLASPPTGSHGEVQSSAGGEGQTGEGSREETEESSA</sequence>
<feature type="region of interest" description="Disordered" evidence="1">
    <location>
        <begin position="215"/>
        <end position="260"/>
    </location>
</feature>
<reference evidence="2 3" key="1">
    <citation type="journal article" date="2022" name="bioRxiv">
        <title>Genomics of Preaxostyla Flagellates Illuminates Evolutionary Transitions and the Path Towards Mitochondrial Loss.</title>
        <authorList>
            <person name="Novak L.V.F."/>
            <person name="Treitli S.C."/>
            <person name="Pyrih J."/>
            <person name="Halakuc P."/>
            <person name="Pipaliya S.V."/>
            <person name="Vacek V."/>
            <person name="Brzon O."/>
            <person name="Soukal P."/>
            <person name="Eme L."/>
            <person name="Dacks J.B."/>
            <person name="Karnkowska A."/>
            <person name="Elias M."/>
            <person name="Hampl V."/>
        </authorList>
    </citation>
    <scope>NUCLEOTIDE SEQUENCE [LARGE SCALE GENOMIC DNA]</scope>
    <source>
        <strain evidence="2">NAU3</strain>
        <tissue evidence="2">Gut</tissue>
    </source>
</reference>
<protein>
    <submittedName>
        <fullName evidence="2">Uncharacterized protein</fullName>
    </submittedName>
</protein>
<name>A0ABQ9WXZ8_9EUKA</name>
<evidence type="ECO:0000256" key="1">
    <source>
        <dbReference type="SAM" id="MobiDB-lite"/>
    </source>
</evidence>
<comment type="caution">
    <text evidence="2">The sequence shown here is derived from an EMBL/GenBank/DDBJ whole genome shotgun (WGS) entry which is preliminary data.</text>
</comment>
<keyword evidence="3" id="KW-1185">Reference proteome</keyword>
<accession>A0ABQ9WXZ8</accession>
<gene>
    <name evidence="2" type="ORF">BLNAU_20689</name>
</gene>
<evidence type="ECO:0000313" key="3">
    <source>
        <dbReference type="Proteomes" id="UP001281761"/>
    </source>
</evidence>
<feature type="region of interest" description="Disordered" evidence="1">
    <location>
        <begin position="120"/>
        <end position="148"/>
    </location>
</feature>
<organism evidence="2 3">
    <name type="scientific">Blattamonas nauphoetae</name>
    <dbReference type="NCBI Taxonomy" id="2049346"/>
    <lineage>
        <taxon>Eukaryota</taxon>
        <taxon>Metamonada</taxon>
        <taxon>Preaxostyla</taxon>
        <taxon>Oxymonadida</taxon>
        <taxon>Blattamonas</taxon>
    </lineage>
</organism>